<feature type="compositionally biased region" description="Polar residues" evidence="1">
    <location>
        <begin position="65"/>
        <end position="80"/>
    </location>
</feature>
<dbReference type="AlphaFoldDB" id="A0A8X6YWN5"/>
<evidence type="ECO:0000313" key="3">
    <source>
        <dbReference type="Proteomes" id="UP000886998"/>
    </source>
</evidence>
<feature type="region of interest" description="Disordered" evidence="1">
    <location>
        <begin position="61"/>
        <end position="88"/>
    </location>
</feature>
<proteinExistence type="predicted"/>
<protein>
    <submittedName>
        <fullName evidence="2">Uncharacterized protein</fullName>
    </submittedName>
</protein>
<evidence type="ECO:0000313" key="2">
    <source>
        <dbReference type="EMBL" id="GFY79302.1"/>
    </source>
</evidence>
<keyword evidence="3" id="KW-1185">Reference proteome</keyword>
<evidence type="ECO:0000256" key="1">
    <source>
        <dbReference type="SAM" id="MobiDB-lite"/>
    </source>
</evidence>
<reference evidence="2" key="1">
    <citation type="submission" date="2020-08" db="EMBL/GenBank/DDBJ databases">
        <title>Multicomponent nature underlies the extraordinary mechanical properties of spider dragline silk.</title>
        <authorList>
            <person name="Kono N."/>
            <person name="Nakamura H."/>
            <person name="Mori M."/>
            <person name="Yoshida Y."/>
            <person name="Ohtoshi R."/>
            <person name="Malay A.D."/>
            <person name="Moran D.A.P."/>
            <person name="Tomita M."/>
            <person name="Numata K."/>
            <person name="Arakawa K."/>
        </authorList>
    </citation>
    <scope>NUCLEOTIDE SEQUENCE</scope>
</reference>
<accession>A0A8X6YWN5</accession>
<gene>
    <name evidence="2" type="ORF">TNIN_105671</name>
</gene>
<dbReference type="Proteomes" id="UP000886998">
    <property type="component" value="Unassembled WGS sequence"/>
</dbReference>
<dbReference type="EMBL" id="BMAV01023503">
    <property type="protein sequence ID" value="GFY79302.1"/>
    <property type="molecule type" value="Genomic_DNA"/>
</dbReference>
<sequence length="88" mass="9569">MYGFKSRKNIDFPSLDPIKTCINVRAGVLNGSSPVRPDYLRRLCGDSSQCEAGYFREARRAAENDGSSTAGPHWQSSAANCNLDAAVE</sequence>
<name>A0A8X6YWN5_9ARAC</name>
<comment type="caution">
    <text evidence="2">The sequence shown here is derived from an EMBL/GenBank/DDBJ whole genome shotgun (WGS) entry which is preliminary data.</text>
</comment>
<organism evidence="2 3">
    <name type="scientific">Trichonephila inaurata madagascariensis</name>
    <dbReference type="NCBI Taxonomy" id="2747483"/>
    <lineage>
        <taxon>Eukaryota</taxon>
        <taxon>Metazoa</taxon>
        <taxon>Ecdysozoa</taxon>
        <taxon>Arthropoda</taxon>
        <taxon>Chelicerata</taxon>
        <taxon>Arachnida</taxon>
        <taxon>Araneae</taxon>
        <taxon>Araneomorphae</taxon>
        <taxon>Entelegynae</taxon>
        <taxon>Araneoidea</taxon>
        <taxon>Nephilidae</taxon>
        <taxon>Trichonephila</taxon>
        <taxon>Trichonephila inaurata</taxon>
    </lineage>
</organism>